<sequence>MDHPFVLDPAARDTHGEGARLRARGPLTPVELPGGVAAWAVTSPALLRRLLTDPRVSKDPRRHWPAYRDGEIPADWPLHIWVSVQNMFTAYGSEHRRLRSLVSQAFTTARIERLRPRIEEITADLLDSLAAGPASTDLRENYCYPLPIEVISRLVGVPEEARPGLRKGVAGLFATSATAEEAAATVNLLYDLLGALVETRRAEPGDDLATVLISARDEDGSSLTDAELLDSLMLVITAGHETTVNLLDQSVTALLTHPAQLRLVLDGARTWTDVIDESLRWQSPVSHLPLRYALADIEVGTTTIRAGDPILPSFGPSGRDEACHGPDAAVFDVTRADKSSLAFGHGTHYCLGAALARLEAEIALPALFARFPDLALAVDASELRPVASFITNGHESLPVRLFQSPRQGRNNR</sequence>
<dbReference type="RefSeq" id="WP_326834307.1">
    <property type="nucleotide sequence ID" value="NZ_CP142149.1"/>
</dbReference>
<dbReference type="PROSITE" id="PS00086">
    <property type="entry name" value="CYTOCHROME_P450"/>
    <property type="match status" value="1"/>
</dbReference>
<accession>A0ABZ1IAK4</accession>
<keyword evidence="2" id="KW-0560">Oxidoreductase</keyword>
<dbReference type="EMBL" id="CP142149">
    <property type="protein sequence ID" value="WSE31500.1"/>
    <property type="molecule type" value="Genomic_DNA"/>
</dbReference>
<organism evidence="4 5">
    <name type="scientific">Amycolatopsis rhabdoformis</name>
    <dbReference type="NCBI Taxonomy" id="1448059"/>
    <lineage>
        <taxon>Bacteria</taxon>
        <taxon>Bacillati</taxon>
        <taxon>Actinomycetota</taxon>
        <taxon>Actinomycetes</taxon>
        <taxon>Pseudonocardiales</taxon>
        <taxon>Pseudonocardiaceae</taxon>
        <taxon>Amycolatopsis</taxon>
    </lineage>
</organism>
<evidence type="ECO:0000313" key="5">
    <source>
        <dbReference type="Proteomes" id="UP001330812"/>
    </source>
</evidence>
<evidence type="ECO:0000256" key="1">
    <source>
        <dbReference type="ARBA" id="ARBA00010617"/>
    </source>
</evidence>
<feature type="region of interest" description="Disordered" evidence="3">
    <location>
        <begin position="1"/>
        <end position="26"/>
    </location>
</feature>
<evidence type="ECO:0000256" key="3">
    <source>
        <dbReference type="SAM" id="MobiDB-lite"/>
    </source>
</evidence>
<dbReference type="Pfam" id="PF00067">
    <property type="entry name" value="p450"/>
    <property type="match status" value="1"/>
</dbReference>
<keyword evidence="5" id="KW-1185">Reference proteome</keyword>
<dbReference type="SUPFAM" id="SSF48264">
    <property type="entry name" value="Cytochrome P450"/>
    <property type="match status" value="1"/>
</dbReference>
<dbReference type="InterPro" id="IPR001128">
    <property type="entry name" value="Cyt_P450"/>
</dbReference>
<dbReference type="InterPro" id="IPR017972">
    <property type="entry name" value="Cyt_P450_CS"/>
</dbReference>
<protein>
    <submittedName>
        <fullName evidence="4">Cytochrome P450</fullName>
    </submittedName>
</protein>
<keyword evidence="2" id="KW-0408">Iron</keyword>
<comment type="similarity">
    <text evidence="1 2">Belongs to the cytochrome P450 family.</text>
</comment>
<keyword evidence="2" id="KW-0479">Metal-binding</keyword>
<name>A0ABZ1IAK4_9PSEU</name>
<gene>
    <name evidence="4" type="ORF">VSH64_05170</name>
</gene>
<proteinExistence type="inferred from homology"/>
<dbReference type="PRINTS" id="PR00385">
    <property type="entry name" value="P450"/>
</dbReference>
<dbReference type="Proteomes" id="UP001330812">
    <property type="component" value="Chromosome"/>
</dbReference>
<evidence type="ECO:0000256" key="2">
    <source>
        <dbReference type="RuleBase" id="RU000461"/>
    </source>
</evidence>
<keyword evidence="2" id="KW-0349">Heme</keyword>
<dbReference type="Gene3D" id="1.10.630.10">
    <property type="entry name" value="Cytochrome P450"/>
    <property type="match status" value="1"/>
</dbReference>
<dbReference type="InterPro" id="IPR036396">
    <property type="entry name" value="Cyt_P450_sf"/>
</dbReference>
<dbReference type="PANTHER" id="PTHR46696:SF1">
    <property type="entry name" value="CYTOCHROME P450 YJIB-RELATED"/>
    <property type="match status" value="1"/>
</dbReference>
<feature type="compositionally biased region" description="Basic and acidic residues" evidence="3">
    <location>
        <begin position="1"/>
        <end position="20"/>
    </location>
</feature>
<reference evidence="4 5" key="1">
    <citation type="journal article" date="2015" name="Int. J. Syst. Evol. Microbiol.">
        <title>Amycolatopsis rhabdoformis sp. nov., an actinomycete isolated from a tropical forest soil.</title>
        <authorList>
            <person name="Souza W.R."/>
            <person name="Silva R.E."/>
            <person name="Goodfellow M."/>
            <person name="Busarakam K."/>
            <person name="Figueiro F.S."/>
            <person name="Ferreira D."/>
            <person name="Rodrigues-Filho E."/>
            <person name="Moraes L.A.B."/>
            <person name="Zucchi T.D."/>
        </authorList>
    </citation>
    <scope>NUCLEOTIDE SEQUENCE [LARGE SCALE GENOMIC DNA]</scope>
    <source>
        <strain evidence="4 5">NCIMB 14900</strain>
    </source>
</reference>
<dbReference type="InterPro" id="IPR002397">
    <property type="entry name" value="Cyt_P450_B"/>
</dbReference>
<evidence type="ECO:0000313" key="4">
    <source>
        <dbReference type="EMBL" id="WSE31500.1"/>
    </source>
</evidence>
<dbReference type="CDD" id="cd11029">
    <property type="entry name" value="CYP107-like"/>
    <property type="match status" value="1"/>
</dbReference>
<keyword evidence="2" id="KW-0503">Monooxygenase</keyword>
<dbReference type="PANTHER" id="PTHR46696">
    <property type="entry name" value="P450, PUTATIVE (EUROFUNG)-RELATED"/>
    <property type="match status" value="1"/>
</dbReference>
<dbReference type="PRINTS" id="PR00359">
    <property type="entry name" value="BP450"/>
</dbReference>